<dbReference type="Proteomes" id="UP000461506">
    <property type="component" value="Unassembled WGS sequence"/>
</dbReference>
<dbReference type="RefSeq" id="WP_154276797.1">
    <property type="nucleotide sequence ID" value="NZ_OX636702.1"/>
</dbReference>
<protein>
    <recommendedName>
        <fullName evidence="3">NurA domain-containing protein</fullName>
    </recommendedName>
</protein>
<proteinExistence type="predicted"/>
<comment type="caution">
    <text evidence="1">The sequence shown here is derived from an EMBL/GenBank/DDBJ whole genome shotgun (WGS) entry which is preliminary data.</text>
</comment>
<reference evidence="1 2" key="1">
    <citation type="journal article" date="2019" name="Nat. Med.">
        <title>A library of human gut bacterial isolates paired with longitudinal multiomics data enables mechanistic microbiome research.</title>
        <authorList>
            <person name="Poyet M."/>
            <person name="Groussin M."/>
            <person name="Gibbons S.M."/>
            <person name="Avila-Pacheco J."/>
            <person name="Jiang X."/>
            <person name="Kearney S.M."/>
            <person name="Perrotta A.R."/>
            <person name="Berdy B."/>
            <person name="Zhao S."/>
            <person name="Lieberman T.D."/>
            <person name="Swanson P.K."/>
            <person name="Smith M."/>
            <person name="Roesemann S."/>
            <person name="Alexander J.E."/>
            <person name="Rich S.A."/>
            <person name="Livny J."/>
            <person name="Vlamakis H."/>
            <person name="Clish C."/>
            <person name="Bullock K."/>
            <person name="Deik A."/>
            <person name="Scott J."/>
            <person name="Pierce K.A."/>
            <person name="Xavier R.J."/>
            <person name="Alm E.J."/>
        </authorList>
    </citation>
    <scope>NUCLEOTIDE SEQUENCE [LARGE SCALE GENOMIC DNA]</scope>
    <source>
        <strain evidence="1 2">BIOML-A1</strain>
    </source>
</reference>
<name>A0A844DTN5_9FIRM</name>
<gene>
    <name evidence="1" type="ORF">GKD95_05620</name>
</gene>
<organism evidence="1 2">
    <name type="scientific">Faecalibacterium prausnitzii</name>
    <dbReference type="NCBI Taxonomy" id="853"/>
    <lineage>
        <taxon>Bacteria</taxon>
        <taxon>Bacillati</taxon>
        <taxon>Bacillota</taxon>
        <taxon>Clostridia</taxon>
        <taxon>Eubacteriales</taxon>
        <taxon>Oscillospiraceae</taxon>
        <taxon>Faecalibacterium</taxon>
    </lineage>
</organism>
<evidence type="ECO:0000313" key="2">
    <source>
        <dbReference type="Proteomes" id="UP000461506"/>
    </source>
</evidence>
<sequence>MAKIMEIISKETGGKSYNTEKYSYDTIGMPSFDYDDDGEKFIKWQVSGETEKHKTYVDLTNEAKRQIGKRPVISYFLDGSRHTYKVDDISYNKKVYPVIAGQVGIGCCKRTDGRMRPEKFYRRLVLSLPTVSNADGWKDDVFFAAQTKKLNKSEELNKLGIEFATILPYSPPKDQKNGKMEDSGIARIQDYMIESEKEMVAELVKAGKLNQDNYLLKDGSLEYKPMKSGREDLRTLQKIKHNYKWVIGVSKSFNPESILDHTGKANANYIADLPLFHRTPVARYENASYLGDVKFGVWYIRIRDKKYTRTPFDGVIKVEKIMMDEEKDTGIDSEEIDLISATLINERTPTCYGTDKRWANHLYPVFLTESYVKSQYMSTEMFLHLF</sequence>
<dbReference type="InterPro" id="IPR012337">
    <property type="entry name" value="RNaseH-like_sf"/>
</dbReference>
<accession>A0A844DTN5</accession>
<dbReference type="EMBL" id="WKQN01000004">
    <property type="protein sequence ID" value="MSC62825.1"/>
    <property type="molecule type" value="Genomic_DNA"/>
</dbReference>
<evidence type="ECO:0008006" key="3">
    <source>
        <dbReference type="Google" id="ProtNLM"/>
    </source>
</evidence>
<evidence type="ECO:0000313" key="1">
    <source>
        <dbReference type="EMBL" id="MSC62825.1"/>
    </source>
</evidence>
<dbReference type="SUPFAM" id="SSF53098">
    <property type="entry name" value="Ribonuclease H-like"/>
    <property type="match status" value="1"/>
</dbReference>
<dbReference type="AlphaFoldDB" id="A0A844DTN5"/>